<feature type="transmembrane region" description="Helical" evidence="3">
    <location>
        <begin position="182"/>
        <end position="209"/>
    </location>
</feature>
<dbReference type="InterPro" id="IPR000160">
    <property type="entry name" value="GGDEF_dom"/>
</dbReference>
<dbReference type="GO" id="GO:1902201">
    <property type="term" value="P:negative regulation of bacterial-type flagellum-dependent cell motility"/>
    <property type="evidence" value="ECO:0007669"/>
    <property type="project" value="TreeGrafter"/>
</dbReference>
<dbReference type="EC" id="2.7.7.65" evidence="1"/>
<reference evidence="5 6" key="1">
    <citation type="submission" date="2019-12" db="EMBL/GenBank/DDBJ databases">
        <title>Genomic-based taxomic classification of the family Erythrobacteraceae.</title>
        <authorList>
            <person name="Xu L."/>
        </authorList>
    </citation>
    <scope>NUCLEOTIDE SEQUENCE [LARGE SCALE GENOMIC DNA]</scope>
    <source>
        <strain evidence="5 6">MCCC 1A09965</strain>
    </source>
</reference>
<feature type="transmembrane region" description="Helical" evidence="3">
    <location>
        <begin position="59"/>
        <end position="79"/>
    </location>
</feature>
<dbReference type="OrthoDB" id="384661at2"/>
<keyword evidence="3" id="KW-1133">Transmembrane helix</keyword>
<keyword evidence="6" id="KW-1185">Reference proteome</keyword>
<dbReference type="PANTHER" id="PTHR45138:SF9">
    <property type="entry name" value="DIGUANYLATE CYCLASE DGCM-RELATED"/>
    <property type="match status" value="1"/>
</dbReference>
<evidence type="ECO:0000256" key="1">
    <source>
        <dbReference type="ARBA" id="ARBA00012528"/>
    </source>
</evidence>
<dbReference type="GO" id="GO:0052621">
    <property type="term" value="F:diguanylate cyclase activity"/>
    <property type="evidence" value="ECO:0007669"/>
    <property type="project" value="UniProtKB-EC"/>
</dbReference>
<keyword evidence="3" id="KW-0472">Membrane</keyword>
<accession>A0A844YIQ1</accession>
<dbReference type="SMART" id="SM00267">
    <property type="entry name" value="GGDEF"/>
    <property type="match status" value="1"/>
</dbReference>
<dbReference type="AlphaFoldDB" id="A0A844YIQ1"/>
<feature type="transmembrane region" description="Helical" evidence="3">
    <location>
        <begin position="6"/>
        <end position="26"/>
    </location>
</feature>
<dbReference type="EMBL" id="WTYN01000002">
    <property type="protein sequence ID" value="MXO63633.1"/>
    <property type="molecule type" value="Genomic_DNA"/>
</dbReference>
<dbReference type="RefSeq" id="WP_160676142.1">
    <property type="nucleotide sequence ID" value="NZ_WTYN01000002.1"/>
</dbReference>
<keyword evidence="3" id="KW-0812">Transmembrane</keyword>
<evidence type="ECO:0000256" key="3">
    <source>
        <dbReference type="SAM" id="Phobius"/>
    </source>
</evidence>
<name>A0A844YIQ1_9SPHN</name>
<organism evidence="5 6">
    <name type="scientific">Qipengyuania oceanensis</name>
    <dbReference type="NCBI Taxonomy" id="1463597"/>
    <lineage>
        <taxon>Bacteria</taxon>
        <taxon>Pseudomonadati</taxon>
        <taxon>Pseudomonadota</taxon>
        <taxon>Alphaproteobacteria</taxon>
        <taxon>Sphingomonadales</taxon>
        <taxon>Erythrobacteraceae</taxon>
        <taxon>Qipengyuania</taxon>
    </lineage>
</organism>
<evidence type="ECO:0000313" key="5">
    <source>
        <dbReference type="EMBL" id="MXO63633.1"/>
    </source>
</evidence>
<dbReference type="GO" id="GO:0005886">
    <property type="term" value="C:plasma membrane"/>
    <property type="evidence" value="ECO:0007669"/>
    <property type="project" value="TreeGrafter"/>
</dbReference>
<dbReference type="InterPro" id="IPR050469">
    <property type="entry name" value="Diguanylate_Cyclase"/>
</dbReference>
<comment type="caution">
    <text evidence="5">The sequence shown here is derived from an EMBL/GenBank/DDBJ whole genome shotgun (WGS) entry which is preliminary data.</text>
</comment>
<proteinExistence type="predicted"/>
<evidence type="ECO:0000313" key="6">
    <source>
        <dbReference type="Proteomes" id="UP000445582"/>
    </source>
</evidence>
<sequence length="400" mass="43363">MQQQILGLVTPAIAILFAMTFVMLWVRNRKASHILAFAIGYVALAVGFAVFHYSPDPNGAVATLVMHLVYCLSVSAICWGTGSRAGVRIRLRTIVTIALVSSAVIYMVTFSDNHNPRLYAANATYGLLFALTAQILSRSARNDTIDRIIVLLLALISAQFFVRVPIQLALQGPMLASEYRESVYYSMVIVSVAIVSLMLAMTLVTACVADQITAVRKEADTDDLTGLMTRRSFEEAAIEMLSSAGNTDTPVSLVVADIDHFKQVNDIWGHQAGDNAIAAFGRLAVGLTRDCDLVGRIGGEEYCFLIWNCDSASSVRLADRVRSRFATLAIDGVSPDMRITASFGVATWRTGEGYGRLFARADAALYRAKEQGRDRVVGEQVTLAPDIVEPRDLAPTAAVG</sequence>
<evidence type="ECO:0000259" key="4">
    <source>
        <dbReference type="PROSITE" id="PS50887"/>
    </source>
</evidence>
<dbReference type="CDD" id="cd01949">
    <property type="entry name" value="GGDEF"/>
    <property type="match status" value="1"/>
</dbReference>
<dbReference type="PROSITE" id="PS50887">
    <property type="entry name" value="GGDEF"/>
    <property type="match status" value="1"/>
</dbReference>
<protein>
    <recommendedName>
        <fullName evidence="1">diguanylate cyclase</fullName>
        <ecNumber evidence="1">2.7.7.65</ecNumber>
    </recommendedName>
</protein>
<dbReference type="InterPro" id="IPR029787">
    <property type="entry name" value="Nucleotide_cyclase"/>
</dbReference>
<dbReference type="Gene3D" id="3.30.70.270">
    <property type="match status" value="1"/>
</dbReference>
<dbReference type="Proteomes" id="UP000445582">
    <property type="component" value="Unassembled WGS sequence"/>
</dbReference>
<dbReference type="FunFam" id="3.30.70.270:FF:000001">
    <property type="entry name" value="Diguanylate cyclase domain protein"/>
    <property type="match status" value="1"/>
</dbReference>
<feature type="domain" description="GGDEF" evidence="4">
    <location>
        <begin position="249"/>
        <end position="381"/>
    </location>
</feature>
<feature type="transmembrane region" description="Helical" evidence="3">
    <location>
        <begin position="91"/>
        <end position="111"/>
    </location>
</feature>
<feature type="transmembrane region" description="Helical" evidence="3">
    <location>
        <begin position="117"/>
        <end position="136"/>
    </location>
</feature>
<dbReference type="NCBIfam" id="TIGR00254">
    <property type="entry name" value="GGDEF"/>
    <property type="match status" value="1"/>
</dbReference>
<dbReference type="Pfam" id="PF00990">
    <property type="entry name" value="GGDEF"/>
    <property type="match status" value="1"/>
</dbReference>
<dbReference type="SUPFAM" id="SSF55073">
    <property type="entry name" value="Nucleotide cyclase"/>
    <property type="match status" value="1"/>
</dbReference>
<comment type="catalytic activity">
    <reaction evidence="2">
        <text>2 GTP = 3',3'-c-di-GMP + 2 diphosphate</text>
        <dbReference type="Rhea" id="RHEA:24898"/>
        <dbReference type="ChEBI" id="CHEBI:33019"/>
        <dbReference type="ChEBI" id="CHEBI:37565"/>
        <dbReference type="ChEBI" id="CHEBI:58805"/>
        <dbReference type="EC" id="2.7.7.65"/>
    </reaction>
</comment>
<feature type="transmembrane region" description="Helical" evidence="3">
    <location>
        <begin position="148"/>
        <end position="170"/>
    </location>
</feature>
<dbReference type="PANTHER" id="PTHR45138">
    <property type="entry name" value="REGULATORY COMPONENTS OF SENSORY TRANSDUCTION SYSTEM"/>
    <property type="match status" value="1"/>
</dbReference>
<feature type="transmembrane region" description="Helical" evidence="3">
    <location>
        <begin position="33"/>
        <end position="53"/>
    </location>
</feature>
<evidence type="ECO:0000256" key="2">
    <source>
        <dbReference type="ARBA" id="ARBA00034247"/>
    </source>
</evidence>
<gene>
    <name evidence="5" type="ORF">GRI48_11470</name>
</gene>
<dbReference type="InterPro" id="IPR043128">
    <property type="entry name" value="Rev_trsase/Diguanyl_cyclase"/>
</dbReference>
<dbReference type="GO" id="GO:0043709">
    <property type="term" value="P:cell adhesion involved in single-species biofilm formation"/>
    <property type="evidence" value="ECO:0007669"/>
    <property type="project" value="TreeGrafter"/>
</dbReference>